<keyword evidence="1" id="KW-0001">2Fe-2S</keyword>
<reference evidence="8" key="1">
    <citation type="journal article" date="2014" name="PLoS ONE">
        <title>Transcriptome-Based Identification of ABC Transporters in the Western Tarnished Plant Bug Lygus hesperus.</title>
        <authorList>
            <person name="Hull J.J."/>
            <person name="Chaney K."/>
            <person name="Geib S.M."/>
            <person name="Fabrick J.A."/>
            <person name="Brent C.S."/>
            <person name="Walsh D."/>
            <person name="Lavine L.C."/>
        </authorList>
    </citation>
    <scope>NUCLEOTIDE SEQUENCE</scope>
</reference>
<dbReference type="GO" id="GO:0046872">
    <property type="term" value="F:metal ion binding"/>
    <property type="evidence" value="ECO:0007669"/>
    <property type="project" value="UniProtKB-KW"/>
</dbReference>
<evidence type="ECO:0000313" key="5">
    <source>
        <dbReference type="EMBL" id="JAG20841.1"/>
    </source>
</evidence>
<name>A0A0A9XJE8_LYGHE</name>
<dbReference type="InterPro" id="IPR001041">
    <property type="entry name" value="2Fe-2S_ferredoxin-type"/>
</dbReference>
<dbReference type="EMBL" id="GBHO01022762">
    <property type="protein sequence ID" value="JAG20842.1"/>
    <property type="molecule type" value="Transcribed_RNA"/>
</dbReference>
<evidence type="ECO:0000256" key="4">
    <source>
        <dbReference type="ARBA" id="ARBA00023014"/>
    </source>
</evidence>
<evidence type="ECO:0000256" key="3">
    <source>
        <dbReference type="ARBA" id="ARBA00023004"/>
    </source>
</evidence>
<evidence type="ECO:0000313" key="9">
    <source>
        <dbReference type="EMBL" id="JAG28770.1"/>
    </source>
</evidence>
<evidence type="ECO:0000313" key="10">
    <source>
        <dbReference type="EMBL" id="JAG28771.1"/>
    </source>
</evidence>
<evidence type="ECO:0000313" key="8">
    <source>
        <dbReference type="EMBL" id="JAG20852.1"/>
    </source>
</evidence>
<dbReference type="GO" id="GO:0005739">
    <property type="term" value="C:mitochondrion"/>
    <property type="evidence" value="ECO:0007669"/>
    <property type="project" value="TreeGrafter"/>
</dbReference>
<dbReference type="EMBL" id="GBHO01022763">
    <property type="protein sequence ID" value="JAG20841.1"/>
    <property type="molecule type" value="Transcribed_RNA"/>
</dbReference>
<accession>A0A0A9XJE8</accession>
<keyword evidence="2" id="KW-0479">Metal-binding</keyword>
<evidence type="ECO:0000313" key="6">
    <source>
        <dbReference type="EMBL" id="JAG20842.1"/>
    </source>
</evidence>
<evidence type="ECO:0000256" key="1">
    <source>
        <dbReference type="ARBA" id="ARBA00022714"/>
    </source>
</evidence>
<sequence>KVKVLPFFGSETSYDIGTSVHEYRIFMYKFFTPFLRITNSNTPHYTIIRRYLGTTVTYVEPSGEEITVQSTDDNDNVMTLAVKNRVDMEGACNGELACSTCHCILPQDIYDNLLSIKPPTDEE</sequence>
<feature type="non-terminal residue" evidence="8">
    <location>
        <position position="1"/>
    </location>
</feature>
<dbReference type="GO" id="GO:0140647">
    <property type="term" value="P:P450-containing electron transport chain"/>
    <property type="evidence" value="ECO:0007669"/>
    <property type="project" value="InterPro"/>
</dbReference>
<dbReference type="Gene3D" id="3.10.20.30">
    <property type="match status" value="1"/>
</dbReference>
<dbReference type="PANTHER" id="PTHR23426:SF67">
    <property type="entry name" value="2FE-2S FERREDOXIN-TYPE DOMAIN-CONTAINING PROTEIN"/>
    <property type="match status" value="1"/>
</dbReference>
<protein>
    <submittedName>
        <fullName evidence="8">2Fe-2S ferredoxin</fullName>
    </submittedName>
</protein>
<dbReference type="InterPro" id="IPR012675">
    <property type="entry name" value="Beta-grasp_dom_sf"/>
</dbReference>
<dbReference type="EMBL" id="GBHO01022758">
    <property type="protein sequence ID" value="JAG20846.1"/>
    <property type="molecule type" value="Transcribed_RNA"/>
</dbReference>
<dbReference type="AlphaFoldDB" id="A0A0A9XJE8"/>
<dbReference type="InterPro" id="IPR001055">
    <property type="entry name" value="Adrenodoxin-like"/>
</dbReference>
<evidence type="ECO:0000256" key="2">
    <source>
        <dbReference type="ARBA" id="ARBA00022723"/>
    </source>
</evidence>
<dbReference type="PANTHER" id="PTHR23426">
    <property type="entry name" value="FERREDOXIN/ADRENODOXIN"/>
    <property type="match status" value="1"/>
</dbReference>
<dbReference type="EMBL" id="GBHO01014833">
    <property type="protein sequence ID" value="JAG28771.1"/>
    <property type="molecule type" value="Transcribed_RNA"/>
</dbReference>
<dbReference type="GO" id="GO:0051537">
    <property type="term" value="F:2 iron, 2 sulfur cluster binding"/>
    <property type="evidence" value="ECO:0007669"/>
    <property type="project" value="UniProtKB-KW"/>
</dbReference>
<organism evidence="8">
    <name type="scientific">Lygus hesperus</name>
    <name type="common">Western plant bug</name>
    <dbReference type="NCBI Taxonomy" id="30085"/>
    <lineage>
        <taxon>Eukaryota</taxon>
        <taxon>Metazoa</taxon>
        <taxon>Ecdysozoa</taxon>
        <taxon>Arthropoda</taxon>
        <taxon>Hexapoda</taxon>
        <taxon>Insecta</taxon>
        <taxon>Pterygota</taxon>
        <taxon>Neoptera</taxon>
        <taxon>Paraneoptera</taxon>
        <taxon>Hemiptera</taxon>
        <taxon>Heteroptera</taxon>
        <taxon>Panheteroptera</taxon>
        <taxon>Cimicomorpha</taxon>
        <taxon>Miridae</taxon>
        <taxon>Mirini</taxon>
        <taxon>Lygus</taxon>
    </lineage>
</organism>
<dbReference type="EMBL" id="GBHO01014834">
    <property type="protein sequence ID" value="JAG28770.1"/>
    <property type="molecule type" value="Transcribed_RNA"/>
</dbReference>
<dbReference type="InterPro" id="IPR036010">
    <property type="entry name" value="2Fe-2S_ferredoxin-like_sf"/>
</dbReference>
<proteinExistence type="predicted"/>
<evidence type="ECO:0000313" key="7">
    <source>
        <dbReference type="EMBL" id="JAG20846.1"/>
    </source>
</evidence>
<keyword evidence="3" id="KW-0408">Iron</keyword>
<keyword evidence="4" id="KW-0411">Iron-sulfur</keyword>
<reference evidence="8" key="2">
    <citation type="submission" date="2014-07" db="EMBL/GenBank/DDBJ databases">
        <authorList>
            <person name="Hull J."/>
        </authorList>
    </citation>
    <scope>NUCLEOTIDE SEQUENCE</scope>
</reference>
<dbReference type="GO" id="GO:0009055">
    <property type="term" value="F:electron transfer activity"/>
    <property type="evidence" value="ECO:0007669"/>
    <property type="project" value="TreeGrafter"/>
</dbReference>
<dbReference type="CDD" id="cd00207">
    <property type="entry name" value="fer2"/>
    <property type="match status" value="1"/>
</dbReference>
<dbReference type="SUPFAM" id="SSF54292">
    <property type="entry name" value="2Fe-2S ferredoxin-like"/>
    <property type="match status" value="1"/>
</dbReference>
<gene>
    <name evidence="8" type="primary">fdxB_5</name>
    <name evidence="10" type="synonym">fdxB_0</name>
    <name evidence="9" type="synonym">fdxB_1</name>
    <name evidence="5" type="synonym">fdxB_3</name>
    <name evidence="7" type="synonym">fdxB_4</name>
    <name evidence="6" type="synonym">fdxB_6</name>
    <name evidence="7" type="ORF">CM83_18022</name>
    <name evidence="5" type="ORF">CM83_18023</name>
    <name evidence="6" type="ORF">CM83_18024</name>
    <name evidence="8" type="ORF">CM83_18025</name>
    <name evidence="10" type="ORF">CM83_18031</name>
    <name evidence="9" type="ORF">CM83_18032</name>
</gene>
<dbReference type="EMBL" id="GBHO01022752">
    <property type="protein sequence ID" value="JAG20852.1"/>
    <property type="molecule type" value="Transcribed_RNA"/>
</dbReference>